<dbReference type="AlphaFoldDB" id="W4GM01"/>
<dbReference type="PROSITE" id="PS51253">
    <property type="entry name" value="HTH_CENPB"/>
    <property type="match status" value="1"/>
</dbReference>
<sequence>MSSKRKQNDQAAMEAAIEACDNGSSIAAAAKLHHVPRTSLQRHLDQRWNDEPPQRPGPKPRVPTEVENDLFIWIAKMQTKGRPPTQAYIVNKANQLAKKLKRPVVSRHWYKSFQKRQPLLTTRMAQTINRSRNAVTSTNIEEFFTKIPLWPSRQQRLRRVMCAIKIRGHLKERNYVKSIALLKNQEDSPWNVMNQSRDQGSFVTTELITPAAFDNLLQHFQQEYTVLSGPRRGGRRPRIQHKHAVLAMLLHFYTAEVEAKSLQELFALTPSTFPGFKPCGDSTCSRAKGCDNVAIKDEAGLLDVKVEPT</sequence>
<dbReference type="EMBL" id="KI913127">
    <property type="protein sequence ID" value="ETV80044.1"/>
    <property type="molecule type" value="Genomic_DNA"/>
</dbReference>
<proteinExistence type="predicted"/>
<dbReference type="InterPro" id="IPR007889">
    <property type="entry name" value="HTH_Psq"/>
</dbReference>
<dbReference type="PANTHER" id="PTHR48471">
    <property type="entry name" value="DDE TNP4 DOMAIN-CONTAINING PROTEIN"/>
    <property type="match status" value="1"/>
</dbReference>
<feature type="region of interest" description="Disordered" evidence="3">
    <location>
        <begin position="39"/>
        <end position="63"/>
    </location>
</feature>
<dbReference type="RefSeq" id="XP_009830980.1">
    <property type="nucleotide sequence ID" value="XM_009832678.1"/>
</dbReference>
<dbReference type="VEuPathDB" id="FungiDB:H257_07226"/>
<protein>
    <recommendedName>
        <fullName evidence="4">HTH CENPB-type domain-containing protein</fullName>
    </recommendedName>
</protein>
<dbReference type="Pfam" id="PF05225">
    <property type="entry name" value="HTH_psq"/>
    <property type="match status" value="1"/>
</dbReference>
<dbReference type="InterPro" id="IPR009057">
    <property type="entry name" value="Homeodomain-like_sf"/>
</dbReference>
<feature type="domain" description="HTH CENPB-type" evidence="4">
    <location>
        <begin position="54"/>
        <end position="123"/>
    </location>
</feature>
<dbReference type="GeneID" id="20809222"/>
<dbReference type="PANTHER" id="PTHR48471:SF1">
    <property type="entry name" value="DDE TNP4 DOMAIN-CONTAINING PROTEIN"/>
    <property type="match status" value="1"/>
</dbReference>
<reference evidence="5" key="1">
    <citation type="submission" date="2013-12" db="EMBL/GenBank/DDBJ databases">
        <title>The Genome Sequence of Aphanomyces astaci APO3.</title>
        <authorList>
            <consortium name="The Broad Institute Genomics Platform"/>
            <person name="Russ C."/>
            <person name="Tyler B."/>
            <person name="van West P."/>
            <person name="Dieguez-Uribeondo J."/>
            <person name="Young S.K."/>
            <person name="Zeng Q."/>
            <person name="Gargeya S."/>
            <person name="Fitzgerald M."/>
            <person name="Abouelleil A."/>
            <person name="Alvarado L."/>
            <person name="Chapman S.B."/>
            <person name="Gainer-Dewar J."/>
            <person name="Goldberg J."/>
            <person name="Griggs A."/>
            <person name="Gujja S."/>
            <person name="Hansen M."/>
            <person name="Howarth C."/>
            <person name="Imamovic A."/>
            <person name="Ireland A."/>
            <person name="Larimer J."/>
            <person name="McCowan C."/>
            <person name="Murphy C."/>
            <person name="Pearson M."/>
            <person name="Poon T.W."/>
            <person name="Priest M."/>
            <person name="Roberts A."/>
            <person name="Saif S."/>
            <person name="Shea T."/>
            <person name="Sykes S."/>
            <person name="Wortman J."/>
            <person name="Nusbaum C."/>
            <person name="Birren B."/>
        </authorList>
    </citation>
    <scope>NUCLEOTIDE SEQUENCE [LARGE SCALE GENOMIC DNA]</scope>
    <source>
        <strain evidence="5">APO3</strain>
    </source>
</reference>
<name>W4GM01_APHAT</name>
<evidence type="ECO:0000256" key="3">
    <source>
        <dbReference type="SAM" id="MobiDB-lite"/>
    </source>
</evidence>
<dbReference type="InterPro" id="IPR006600">
    <property type="entry name" value="HTH_CenpB_DNA-bd_dom"/>
</dbReference>
<dbReference type="Gene3D" id="1.10.10.60">
    <property type="entry name" value="Homeodomain-like"/>
    <property type="match status" value="2"/>
</dbReference>
<accession>W4GM01</accession>
<keyword evidence="1" id="KW-0238">DNA-binding</keyword>
<dbReference type="OrthoDB" id="78198at2759"/>
<evidence type="ECO:0000259" key="4">
    <source>
        <dbReference type="PROSITE" id="PS51253"/>
    </source>
</evidence>
<evidence type="ECO:0000256" key="1">
    <source>
        <dbReference type="ARBA" id="ARBA00023125"/>
    </source>
</evidence>
<evidence type="ECO:0000256" key="2">
    <source>
        <dbReference type="ARBA" id="ARBA00023242"/>
    </source>
</evidence>
<feature type="compositionally biased region" description="Basic and acidic residues" evidence="3">
    <location>
        <begin position="42"/>
        <end position="53"/>
    </location>
</feature>
<dbReference type="SMART" id="SM00674">
    <property type="entry name" value="CENPB"/>
    <property type="match status" value="1"/>
</dbReference>
<dbReference type="SUPFAM" id="SSF46689">
    <property type="entry name" value="Homeodomain-like"/>
    <property type="match status" value="2"/>
</dbReference>
<dbReference type="GO" id="GO:0003677">
    <property type="term" value="F:DNA binding"/>
    <property type="evidence" value="ECO:0007669"/>
    <property type="project" value="UniProtKB-KW"/>
</dbReference>
<evidence type="ECO:0000313" key="5">
    <source>
        <dbReference type="EMBL" id="ETV80044.1"/>
    </source>
</evidence>
<keyword evidence="2" id="KW-0539">Nucleus</keyword>
<gene>
    <name evidence="5" type="ORF">H257_07226</name>
</gene>
<organism evidence="5">
    <name type="scientific">Aphanomyces astaci</name>
    <name type="common">Crayfish plague agent</name>
    <dbReference type="NCBI Taxonomy" id="112090"/>
    <lineage>
        <taxon>Eukaryota</taxon>
        <taxon>Sar</taxon>
        <taxon>Stramenopiles</taxon>
        <taxon>Oomycota</taxon>
        <taxon>Saprolegniomycetes</taxon>
        <taxon>Saprolegniales</taxon>
        <taxon>Verrucalvaceae</taxon>
        <taxon>Aphanomyces</taxon>
    </lineage>
</organism>
<dbReference type="Pfam" id="PF03221">
    <property type="entry name" value="HTH_Tnp_Tc5"/>
    <property type="match status" value="1"/>
</dbReference>